<feature type="transmembrane region" description="Helical" evidence="2">
    <location>
        <begin position="176"/>
        <end position="196"/>
    </location>
</feature>
<dbReference type="EMBL" id="VTEU01000009">
    <property type="protein sequence ID" value="TYS55851.1"/>
    <property type="molecule type" value="Genomic_DNA"/>
</dbReference>
<comment type="function">
    <text evidence="1">Required for complete septum migration and engulfment of the forespore compartment during sporulation. Required for stabilizing and recruiting of SpoIIP to the septal membrane.</text>
</comment>
<dbReference type="PIRSF" id="PIRSF038973">
    <property type="entry name" value="SpoIIM"/>
    <property type="match status" value="1"/>
</dbReference>
<keyword evidence="1 2" id="KW-0812">Transmembrane</keyword>
<sequence>MKKQSRFTILLGHIKEHSSLYLFIVVLFFMGVIFGAIVVNSMNFSQKQDLFVYLSRFFGQVEEGQFASSKDIFFQSYFHNIKYVLLMWVLGISIIGLPVILILLFLKGVVVGFTVGFLVNQLSWKGFLFSFVAILPQNMIAIPAYIIIGTLSVAFSLKMIRQQFVKRIQEPFFQQFMRYTMAMGLICLLLVGASLIEALASPVFMKSVISILE</sequence>
<organism evidence="4 6">
    <name type="scientific">Sutcliffiella horikoshii</name>
    <dbReference type="NCBI Taxonomy" id="79883"/>
    <lineage>
        <taxon>Bacteria</taxon>
        <taxon>Bacillati</taxon>
        <taxon>Bacillota</taxon>
        <taxon>Bacilli</taxon>
        <taxon>Bacillales</taxon>
        <taxon>Bacillaceae</taxon>
        <taxon>Sutcliffiella</taxon>
    </lineage>
</organism>
<dbReference type="AlphaFoldDB" id="A0A1Y0CQ76"/>
<evidence type="ECO:0000313" key="5">
    <source>
        <dbReference type="Proteomes" id="UP000195573"/>
    </source>
</evidence>
<comment type="subunit">
    <text evidence="1">Component of the MPD complex composed of SpoIIM, SpoIIP and SpoIID.</text>
</comment>
<comment type="subcellular location">
    <subcellularLocation>
        <location evidence="1">Cell membrane</location>
        <topology evidence="1">Multi-pass membrane protein</topology>
    </subcellularLocation>
    <text evidence="1">Localizes to the sporulation septum and to the second division site within the mother cell. Before the start of engulfment localizes to the septal midpoint, then spreads throughout the septum prior to becoming enriched at the leading edge of the engulfing membrane, where it remains until the completion of membrane migration. Some remain partially trapped at the septum during engulfment and upon completion of engulfment become dispersed in the outer forespore membrane. Localization of the MPD complex to the septal membrane is dependent on SpoIIB.</text>
</comment>
<reference evidence="4 6" key="2">
    <citation type="submission" date="2019-08" db="EMBL/GenBank/DDBJ databases">
        <title>Bacillus genomes from the desert of Cuatro Cienegas, Coahuila.</title>
        <authorList>
            <person name="Olmedo-Alvarez G."/>
        </authorList>
    </citation>
    <scope>NUCLEOTIDE SEQUENCE [LARGE SCALE GENOMIC DNA]</scope>
    <source>
        <strain evidence="4 6">CH88_3T</strain>
    </source>
</reference>
<feature type="transmembrane region" description="Helical" evidence="2">
    <location>
        <begin position="126"/>
        <end position="155"/>
    </location>
</feature>
<evidence type="ECO:0000313" key="6">
    <source>
        <dbReference type="Proteomes" id="UP000323393"/>
    </source>
</evidence>
<evidence type="ECO:0000256" key="2">
    <source>
        <dbReference type="SAM" id="Phobius"/>
    </source>
</evidence>
<keyword evidence="2" id="KW-1133">Transmembrane helix</keyword>
<keyword evidence="5" id="KW-1185">Reference proteome</keyword>
<reference evidence="3 5" key="1">
    <citation type="submission" date="2017-04" db="EMBL/GenBank/DDBJ databases">
        <title>Complete Genome Sequence of the Bacillus horikoshii 20a strain from Cuatro Cienegas, Coahuila, Mexico.</title>
        <authorList>
            <person name="Zarza E."/>
            <person name="Alcaraz L.D."/>
            <person name="Aguilar-Salinas B."/>
            <person name="Islas A."/>
            <person name="Olmedo-Alvarez G."/>
        </authorList>
    </citation>
    <scope>NUCLEOTIDE SEQUENCE [LARGE SCALE GENOMIC DNA]</scope>
    <source>
        <strain evidence="3 5">20a</strain>
    </source>
</reference>
<evidence type="ECO:0000313" key="4">
    <source>
        <dbReference type="EMBL" id="TYS55851.1"/>
    </source>
</evidence>
<feature type="transmembrane region" description="Helical" evidence="2">
    <location>
        <begin position="20"/>
        <end position="39"/>
    </location>
</feature>
<dbReference type="GO" id="GO:0030435">
    <property type="term" value="P:sporulation resulting in formation of a cellular spore"/>
    <property type="evidence" value="ECO:0007669"/>
    <property type="project" value="UniProtKB-KW"/>
</dbReference>
<dbReference type="GeneID" id="96739388"/>
<keyword evidence="1" id="KW-0749">Sporulation</keyword>
<dbReference type="KEGG" id="bhk:B4U37_13275"/>
<keyword evidence="1 2" id="KW-0472">Membrane</keyword>
<gene>
    <name evidence="4" type="primary">spoIIM</name>
    <name evidence="3" type="ORF">B4U37_13275</name>
    <name evidence="4" type="ORF">FZC74_17460</name>
</gene>
<dbReference type="InterPro" id="IPR014196">
    <property type="entry name" value="SpoIIM"/>
</dbReference>
<name>A0A1Y0CQ76_9BACI</name>
<proteinExistence type="predicted"/>
<accession>A0A1Y0CQ76</accession>
<protein>
    <recommendedName>
        <fullName evidence="1">Stage II sporulation protein M</fullName>
    </recommendedName>
</protein>
<dbReference type="GO" id="GO:0005886">
    <property type="term" value="C:plasma membrane"/>
    <property type="evidence" value="ECO:0007669"/>
    <property type="project" value="UniProtKB-SubCell"/>
</dbReference>
<evidence type="ECO:0000313" key="3">
    <source>
        <dbReference type="EMBL" id="ART76955.1"/>
    </source>
</evidence>
<dbReference type="Pfam" id="PF01944">
    <property type="entry name" value="SpoIIM"/>
    <property type="match status" value="1"/>
</dbReference>
<dbReference type="InterPro" id="IPR002798">
    <property type="entry name" value="SpoIIM-like"/>
</dbReference>
<dbReference type="Proteomes" id="UP000195573">
    <property type="component" value="Chromosome"/>
</dbReference>
<dbReference type="Proteomes" id="UP000323393">
    <property type="component" value="Unassembled WGS sequence"/>
</dbReference>
<dbReference type="NCBIfam" id="TIGR02831">
    <property type="entry name" value="spo_II_M"/>
    <property type="match status" value="1"/>
</dbReference>
<dbReference type="EMBL" id="CP020880">
    <property type="protein sequence ID" value="ART76955.1"/>
    <property type="molecule type" value="Genomic_DNA"/>
</dbReference>
<keyword evidence="1" id="KW-1003">Cell membrane</keyword>
<evidence type="ECO:0000256" key="1">
    <source>
        <dbReference type="PIRNR" id="PIRNR038973"/>
    </source>
</evidence>
<dbReference type="RefSeq" id="WP_088018617.1">
    <property type="nucleotide sequence ID" value="NZ_CP020880.1"/>
</dbReference>
<feature type="transmembrane region" description="Helical" evidence="2">
    <location>
        <begin position="83"/>
        <end position="106"/>
    </location>
</feature>